<feature type="domain" description="Major facilitator superfamily (MFS) profile" evidence="7">
    <location>
        <begin position="61"/>
        <end position="485"/>
    </location>
</feature>
<dbReference type="GO" id="GO:0022857">
    <property type="term" value="F:transmembrane transporter activity"/>
    <property type="evidence" value="ECO:0007669"/>
    <property type="project" value="InterPro"/>
</dbReference>
<evidence type="ECO:0000256" key="3">
    <source>
        <dbReference type="ARBA" id="ARBA00022692"/>
    </source>
</evidence>
<feature type="transmembrane region" description="Helical" evidence="6">
    <location>
        <begin position="366"/>
        <end position="385"/>
    </location>
</feature>
<comment type="subcellular location">
    <subcellularLocation>
        <location evidence="1">Membrane</location>
        <topology evidence="1">Multi-pass membrane protein</topology>
    </subcellularLocation>
</comment>
<keyword evidence="2" id="KW-0813">Transport</keyword>
<feature type="transmembrane region" description="Helical" evidence="6">
    <location>
        <begin position="184"/>
        <end position="209"/>
    </location>
</feature>
<proteinExistence type="predicted"/>
<dbReference type="Pfam" id="PF07690">
    <property type="entry name" value="MFS_1"/>
    <property type="match status" value="1"/>
</dbReference>
<gene>
    <name evidence="8" type="ORF">IM811_001653</name>
</gene>
<accession>A0A8H7NPM6</accession>
<evidence type="ECO:0000313" key="9">
    <source>
        <dbReference type="Proteomes" id="UP000616885"/>
    </source>
</evidence>
<organism evidence="8 9">
    <name type="scientific">Bionectria ochroleuca</name>
    <name type="common">Gliocladium roseum</name>
    <dbReference type="NCBI Taxonomy" id="29856"/>
    <lineage>
        <taxon>Eukaryota</taxon>
        <taxon>Fungi</taxon>
        <taxon>Dikarya</taxon>
        <taxon>Ascomycota</taxon>
        <taxon>Pezizomycotina</taxon>
        <taxon>Sordariomycetes</taxon>
        <taxon>Hypocreomycetidae</taxon>
        <taxon>Hypocreales</taxon>
        <taxon>Bionectriaceae</taxon>
        <taxon>Clonostachys</taxon>
    </lineage>
</organism>
<sequence>MALPVALSTQHHDVDDAKMANEEVDQQLAVKENVPASLVDDMTPDEALLSSRINRRMDIAMLPMLSLLYLFNGLDKGNIGNAETQGFTRDIGAAPSDLNLSVSLFFITFVLFQPPSAALGRIVGPKHWIPFMTFAWGAVTIGQAFIKGRGALITVRLVIGVFEAGFYPTCVSYLSFFYTRFDLAIRIAIFYGQYAIAGAFAGAISFGIFHLKSGSLRNWQYLFIIEGVLTCAVAIMAWFMLPSGPGSAWFRTAEERKFATERMQRDTALYIRHEYGEDGLEQDRLTRRDIVEALKDWKLWFVLVFNICASVPTQAFSVFMPLVVQGLGYSSIEANLMTIPPYVCGAVGLFLFAWSSDKRMERGFHIIAGIGIGVVGLIIAATVNANEPGKRTLILGINGFGNLAGVIGSQVYDAKYGPSYRVSFFITLGIAIVSLLGYISYRFTLAAVNRRKRRILSQMTPEEIASERIYSTRYADRKRTFIYGL</sequence>
<dbReference type="InterPro" id="IPR011701">
    <property type="entry name" value="MFS"/>
</dbReference>
<protein>
    <recommendedName>
        <fullName evidence="7">Major facilitator superfamily (MFS) profile domain-containing protein</fullName>
    </recommendedName>
</protein>
<evidence type="ECO:0000256" key="1">
    <source>
        <dbReference type="ARBA" id="ARBA00004141"/>
    </source>
</evidence>
<dbReference type="EMBL" id="JADCTT010000001">
    <property type="protein sequence ID" value="KAF9759959.1"/>
    <property type="molecule type" value="Genomic_DNA"/>
</dbReference>
<dbReference type="SUPFAM" id="SSF103473">
    <property type="entry name" value="MFS general substrate transporter"/>
    <property type="match status" value="1"/>
</dbReference>
<dbReference type="PROSITE" id="PS50850">
    <property type="entry name" value="MFS"/>
    <property type="match status" value="1"/>
</dbReference>
<dbReference type="PANTHER" id="PTHR43791:SF21">
    <property type="entry name" value="MAJOR FACILITATOR SUPERFAMILY (MFS) PROFILE DOMAIN-CONTAINING PROTEIN"/>
    <property type="match status" value="1"/>
</dbReference>
<keyword evidence="4 6" id="KW-1133">Transmembrane helix</keyword>
<evidence type="ECO:0000256" key="2">
    <source>
        <dbReference type="ARBA" id="ARBA00022448"/>
    </source>
</evidence>
<dbReference type="FunFam" id="1.20.1250.20:FF:000018">
    <property type="entry name" value="MFS transporter permease"/>
    <property type="match status" value="1"/>
</dbReference>
<feature type="transmembrane region" description="Helical" evidence="6">
    <location>
        <begin position="158"/>
        <end position="178"/>
    </location>
</feature>
<dbReference type="AlphaFoldDB" id="A0A8H7NPM6"/>
<feature type="transmembrane region" description="Helical" evidence="6">
    <location>
        <begin position="221"/>
        <end position="241"/>
    </location>
</feature>
<dbReference type="Gene3D" id="1.20.1250.20">
    <property type="entry name" value="MFS general substrate transporter like domains"/>
    <property type="match status" value="2"/>
</dbReference>
<name>A0A8H7NPM6_BIOOC</name>
<evidence type="ECO:0000256" key="5">
    <source>
        <dbReference type="ARBA" id="ARBA00023136"/>
    </source>
</evidence>
<evidence type="ECO:0000313" key="8">
    <source>
        <dbReference type="EMBL" id="KAF9759959.1"/>
    </source>
</evidence>
<keyword evidence="3 6" id="KW-0812">Transmembrane</keyword>
<dbReference type="InterPro" id="IPR020846">
    <property type="entry name" value="MFS_dom"/>
</dbReference>
<reference evidence="8" key="1">
    <citation type="submission" date="2020-10" db="EMBL/GenBank/DDBJ databases">
        <title>High-Quality Genome Resource of Clonostachys rosea strain S41 by Oxford Nanopore Long-Read Sequencing.</title>
        <authorList>
            <person name="Wang H."/>
        </authorList>
    </citation>
    <scope>NUCLEOTIDE SEQUENCE</scope>
    <source>
        <strain evidence="8">S41</strain>
    </source>
</reference>
<comment type="caution">
    <text evidence="8">The sequence shown here is derived from an EMBL/GenBank/DDBJ whole genome shotgun (WGS) entry which is preliminary data.</text>
</comment>
<feature type="transmembrane region" description="Helical" evidence="6">
    <location>
        <begin position="336"/>
        <end position="354"/>
    </location>
</feature>
<keyword evidence="5 6" id="KW-0472">Membrane</keyword>
<dbReference type="InterPro" id="IPR036259">
    <property type="entry name" value="MFS_trans_sf"/>
</dbReference>
<dbReference type="GO" id="GO:0016020">
    <property type="term" value="C:membrane"/>
    <property type="evidence" value="ECO:0007669"/>
    <property type="project" value="UniProtKB-SubCell"/>
</dbReference>
<evidence type="ECO:0000256" key="6">
    <source>
        <dbReference type="SAM" id="Phobius"/>
    </source>
</evidence>
<dbReference type="Proteomes" id="UP000616885">
    <property type="component" value="Unassembled WGS sequence"/>
</dbReference>
<feature type="transmembrane region" description="Helical" evidence="6">
    <location>
        <begin position="299"/>
        <end position="324"/>
    </location>
</feature>
<evidence type="ECO:0000259" key="7">
    <source>
        <dbReference type="PROSITE" id="PS50850"/>
    </source>
</evidence>
<dbReference type="PANTHER" id="PTHR43791">
    <property type="entry name" value="PERMEASE-RELATED"/>
    <property type="match status" value="1"/>
</dbReference>
<feature type="transmembrane region" description="Helical" evidence="6">
    <location>
        <begin position="424"/>
        <end position="444"/>
    </location>
</feature>
<evidence type="ECO:0000256" key="4">
    <source>
        <dbReference type="ARBA" id="ARBA00022989"/>
    </source>
</evidence>